<feature type="transmembrane region" description="Helical" evidence="10">
    <location>
        <begin position="476"/>
        <end position="498"/>
    </location>
</feature>
<organism evidence="12 13">
    <name type="scientific">Ophiocordyceps polyrhachis-furcata BCC 54312</name>
    <dbReference type="NCBI Taxonomy" id="1330021"/>
    <lineage>
        <taxon>Eukaryota</taxon>
        <taxon>Fungi</taxon>
        <taxon>Dikarya</taxon>
        <taxon>Ascomycota</taxon>
        <taxon>Pezizomycotina</taxon>
        <taxon>Sordariomycetes</taxon>
        <taxon>Hypocreomycetidae</taxon>
        <taxon>Hypocreales</taxon>
        <taxon>Ophiocordycipitaceae</taxon>
        <taxon>Ophiocordyceps</taxon>
    </lineage>
</organism>
<dbReference type="AlphaFoldDB" id="A0A367L376"/>
<keyword evidence="7" id="KW-1015">Disulfide bond</keyword>
<evidence type="ECO:0000313" key="13">
    <source>
        <dbReference type="Proteomes" id="UP000253664"/>
    </source>
</evidence>
<feature type="active site" evidence="6">
    <location>
        <position position="92"/>
    </location>
</feature>
<dbReference type="Proteomes" id="UP000253664">
    <property type="component" value="Unassembled WGS sequence"/>
</dbReference>
<protein>
    <submittedName>
        <fullName evidence="12">Aspartyl protease</fullName>
    </submittedName>
</protein>
<dbReference type="PANTHER" id="PTHR47966:SF65">
    <property type="entry name" value="ASPARTIC-TYPE ENDOPEPTIDASE"/>
    <property type="match status" value="1"/>
</dbReference>
<feature type="compositionally biased region" description="Acidic residues" evidence="9">
    <location>
        <begin position="7"/>
        <end position="22"/>
    </location>
</feature>
<dbReference type="PANTHER" id="PTHR47966">
    <property type="entry name" value="BETA-SITE APP-CLEAVING ENZYME, ISOFORM A-RELATED"/>
    <property type="match status" value="1"/>
</dbReference>
<evidence type="ECO:0000256" key="6">
    <source>
        <dbReference type="PIRSR" id="PIRSR601461-1"/>
    </source>
</evidence>
<dbReference type="InterPro" id="IPR001969">
    <property type="entry name" value="Aspartic_peptidase_AS"/>
</dbReference>
<evidence type="ECO:0000259" key="11">
    <source>
        <dbReference type="PROSITE" id="PS51767"/>
    </source>
</evidence>
<evidence type="ECO:0000256" key="4">
    <source>
        <dbReference type="ARBA" id="ARBA00022750"/>
    </source>
</evidence>
<dbReference type="CDD" id="cd05474">
    <property type="entry name" value="SAP_like"/>
    <property type="match status" value="1"/>
</dbReference>
<keyword evidence="4 8" id="KW-0064">Aspartyl protease</keyword>
<feature type="active site" evidence="6">
    <location>
        <position position="313"/>
    </location>
</feature>
<gene>
    <name evidence="12" type="ORF">L249_4646</name>
</gene>
<evidence type="ECO:0000256" key="10">
    <source>
        <dbReference type="SAM" id="Phobius"/>
    </source>
</evidence>
<keyword evidence="10" id="KW-0472">Membrane</keyword>
<comment type="caution">
    <text evidence="12">The sequence shown here is derived from an EMBL/GenBank/DDBJ whole genome shotgun (WGS) entry which is preliminary data.</text>
</comment>
<keyword evidence="2 8" id="KW-0645">Protease</keyword>
<keyword evidence="13" id="KW-1185">Reference proteome</keyword>
<evidence type="ECO:0000256" key="5">
    <source>
        <dbReference type="ARBA" id="ARBA00022801"/>
    </source>
</evidence>
<dbReference type="InterPro" id="IPR021109">
    <property type="entry name" value="Peptidase_aspartic_dom_sf"/>
</dbReference>
<evidence type="ECO:0000256" key="8">
    <source>
        <dbReference type="RuleBase" id="RU000454"/>
    </source>
</evidence>
<dbReference type="Gene3D" id="2.40.70.10">
    <property type="entry name" value="Acid Proteases"/>
    <property type="match status" value="2"/>
</dbReference>
<proteinExistence type="inferred from homology"/>
<reference evidence="12 13" key="1">
    <citation type="journal article" date="2015" name="BMC Genomics">
        <title>Insights from the genome of Ophiocordyceps polyrhachis-furcata to pathogenicity and host specificity in insect fungi.</title>
        <authorList>
            <person name="Wichadakul D."/>
            <person name="Kobmoo N."/>
            <person name="Ingsriswang S."/>
            <person name="Tangphatsornruang S."/>
            <person name="Chantasingh D."/>
            <person name="Luangsa-ard J.J."/>
            <person name="Eurwilaichitr L."/>
        </authorList>
    </citation>
    <scope>NUCLEOTIDE SEQUENCE [LARGE SCALE GENOMIC DNA]</scope>
    <source>
        <strain evidence="12 13">BCC 54312</strain>
    </source>
</reference>
<dbReference type="EMBL" id="LKCN02000018">
    <property type="protein sequence ID" value="RCI08662.1"/>
    <property type="molecule type" value="Genomic_DNA"/>
</dbReference>
<feature type="transmembrane region" description="Helical" evidence="10">
    <location>
        <begin position="127"/>
        <end position="148"/>
    </location>
</feature>
<sequence>MNKRNDDNDDDDDDENDDENDEDARHLSIPIHRQHHHQHPPATIQTTTTTATKLDRRAGSVNLEAFNNLTGGAFYAQFSVGTPPQKLSFLLDTGSSDTWVNSVDASLCHDAQQQTSQDAWCLPQCCVFFYLVIFYLVCCIRTLTSYILMQSTPAPALPTISSPPGGFNISYLDQKHVSGDYFSDTLTIGGQSIRNQQLGLALQSTRSTGIMGLGFSSNVAARTPYPVVIDNMVSQGLINSAAFSLYLNDITAKSGNILFGAIDKERYYNRLVPLPILDNPVLDSHATAYTVRLRSFTAAGDKVQGQDVGAILDSGSTISLLPPSLIAGLNRRFNIISSQDFPAPLVDCAHRDNKSVSFDFEFQGVTIRVPIREMIIDAFPDNAQRPTIRNGNPSVAGWQSVCAFGIASTADYGISSESFALLGDTFIRSAYLLYDLANRQIGIAQARLDSSQSNIVEIAKDARQIPSDVGAENDGVAITSPALLLVVAAATSFAVVFAL</sequence>
<dbReference type="InterPro" id="IPR033876">
    <property type="entry name" value="SAP-like"/>
</dbReference>
<dbReference type="GO" id="GO:0004190">
    <property type="term" value="F:aspartic-type endopeptidase activity"/>
    <property type="evidence" value="ECO:0007669"/>
    <property type="project" value="UniProtKB-KW"/>
</dbReference>
<feature type="region of interest" description="Disordered" evidence="9">
    <location>
        <begin position="1"/>
        <end position="23"/>
    </location>
</feature>
<keyword evidence="10" id="KW-0812">Transmembrane</keyword>
<dbReference type="Pfam" id="PF00026">
    <property type="entry name" value="Asp"/>
    <property type="match status" value="1"/>
</dbReference>
<dbReference type="PRINTS" id="PR00792">
    <property type="entry name" value="PEPSIN"/>
</dbReference>
<evidence type="ECO:0000256" key="3">
    <source>
        <dbReference type="ARBA" id="ARBA00022729"/>
    </source>
</evidence>
<dbReference type="PROSITE" id="PS51767">
    <property type="entry name" value="PEPTIDASE_A1"/>
    <property type="match status" value="1"/>
</dbReference>
<keyword evidence="10" id="KW-1133">Transmembrane helix</keyword>
<keyword evidence="5 8" id="KW-0378">Hydrolase</keyword>
<evidence type="ECO:0000256" key="1">
    <source>
        <dbReference type="ARBA" id="ARBA00007447"/>
    </source>
</evidence>
<comment type="similarity">
    <text evidence="1 8">Belongs to the peptidase A1 family.</text>
</comment>
<dbReference type="OrthoDB" id="771136at2759"/>
<evidence type="ECO:0000256" key="2">
    <source>
        <dbReference type="ARBA" id="ARBA00022670"/>
    </source>
</evidence>
<evidence type="ECO:0000256" key="7">
    <source>
        <dbReference type="PIRSR" id="PIRSR601461-2"/>
    </source>
</evidence>
<dbReference type="InterPro" id="IPR033121">
    <property type="entry name" value="PEPTIDASE_A1"/>
</dbReference>
<feature type="domain" description="Peptidase A1" evidence="11">
    <location>
        <begin position="74"/>
        <end position="444"/>
    </location>
</feature>
<dbReference type="GO" id="GO:0006508">
    <property type="term" value="P:proteolysis"/>
    <property type="evidence" value="ECO:0007669"/>
    <property type="project" value="UniProtKB-KW"/>
</dbReference>
<feature type="disulfide bond" evidence="7">
    <location>
        <begin position="348"/>
        <end position="402"/>
    </location>
</feature>
<dbReference type="InterPro" id="IPR001461">
    <property type="entry name" value="Aspartic_peptidase_A1"/>
</dbReference>
<dbReference type="SUPFAM" id="SSF50630">
    <property type="entry name" value="Acid proteases"/>
    <property type="match status" value="1"/>
</dbReference>
<evidence type="ECO:0000256" key="9">
    <source>
        <dbReference type="SAM" id="MobiDB-lite"/>
    </source>
</evidence>
<evidence type="ECO:0000313" key="12">
    <source>
        <dbReference type="EMBL" id="RCI08662.1"/>
    </source>
</evidence>
<accession>A0A367L376</accession>
<dbReference type="PROSITE" id="PS00141">
    <property type="entry name" value="ASP_PROTEASE"/>
    <property type="match status" value="2"/>
</dbReference>
<name>A0A367L376_9HYPO</name>
<keyword evidence="3" id="KW-0732">Signal</keyword>
<dbReference type="STRING" id="1330021.A0A367L376"/>